<evidence type="ECO:0000256" key="2">
    <source>
        <dbReference type="ARBA" id="ARBA00004141"/>
    </source>
</evidence>
<evidence type="ECO:0000259" key="13">
    <source>
        <dbReference type="Pfam" id="PF12483"/>
    </source>
</evidence>
<evidence type="ECO:0000313" key="15">
    <source>
        <dbReference type="Proteomes" id="UP000295244"/>
    </source>
</evidence>
<keyword evidence="5 12" id="KW-0812">Transmembrane</keyword>
<dbReference type="AlphaFoldDB" id="A0A4R1BL77"/>
<evidence type="ECO:0000256" key="12">
    <source>
        <dbReference type="SAM" id="Phobius"/>
    </source>
</evidence>
<keyword evidence="11 12" id="KW-0472">Membrane</keyword>
<evidence type="ECO:0000256" key="8">
    <source>
        <dbReference type="ARBA" id="ARBA00022786"/>
    </source>
</evidence>
<keyword evidence="15" id="KW-1185">Reference proteome</keyword>
<dbReference type="GO" id="GO:0008270">
    <property type="term" value="F:zinc ion binding"/>
    <property type="evidence" value="ECO:0007669"/>
    <property type="project" value="UniProtKB-KW"/>
</dbReference>
<comment type="caution">
    <text evidence="14">The sequence shown here is derived from an EMBL/GenBank/DDBJ whole genome shotgun (WGS) entry which is preliminary data.</text>
</comment>
<feature type="transmembrane region" description="Helical" evidence="12">
    <location>
        <begin position="229"/>
        <end position="254"/>
    </location>
</feature>
<dbReference type="EC" id="2.3.2.27" evidence="3"/>
<evidence type="ECO:0000256" key="11">
    <source>
        <dbReference type="ARBA" id="ARBA00023136"/>
    </source>
</evidence>
<dbReference type="RefSeq" id="WP_132690226.1">
    <property type="nucleotide sequence ID" value="NZ_SKBU01000013.1"/>
</dbReference>
<dbReference type="GO" id="GO:0016567">
    <property type="term" value="P:protein ubiquitination"/>
    <property type="evidence" value="ECO:0007669"/>
    <property type="project" value="InterPro"/>
</dbReference>
<dbReference type="Pfam" id="PF12483">
    <property type="entry name" value="GIDE"/>
    <property type="match status" value="1"/>
</dbReference>
<feature type="transmembrane region" description="Helical" evidence="12">
    <location>
        <begin position="6"/>
        <end position="24"/>
    </location>
</feature>
<keyword evidence="7" id="KW-0863">Zinc-finger</keyword>
<accession>A0A4R1BL77</accession>
<keyword evidence="9" id="KW-0862">Zinc</keyword>
<dbReference type="GO" id="GO:0016020">
    <property type="term" value="C:membrane"/>
    <property type="evidence" value="ECO:0007669"/>
    <property type="project" value="UniProtKB-SubCell"/>
</dbReference>
<evidence type="ECO:0000256" key="1">
    <source>
        <dbReference type="ARBA" id="ARBA00000900"/>
    </source>
</evidence>
<evidence type="ECO:0000313" key="14">
    <source>
        <dbReference type="EMBL" id="TCJ18096.1"/>
    </source>
</evidence>
<keyword evidence="10 12" id="KW-1133">Transmembrane helix</keyword>
<keyword evidence="6" id="KW-0479">Metal-binding</keyword>
<reference evidence="14 15" key="1">
    <citation type="submission" date="2019-03" db="EMBL/GenBank/DDBJ databases">
        <title>Whole genome sequence of a novel Rubrobacter taiwanensis strain, isolated from Yellowstone National Park.</title>
        <authorList>
            <person name="Freed S."/>
            <person name="Ramaley R.F."/>
            <person name="Kyndt J.A."/>
        </authorList>
    </citation>
    <scope>NUCLEOTIDE SEQUENCE [LARGE SCALE GENOMIC DNA]</scope>
    <source>
        <strain evidence="14 15">Yellowstone</strain>
    </source>
</reference>
<dbReference type="PANTHER" id="PTHR47568:SF2">
    <property type="entry name" value="E3 UBIQUITIN-PROTEIN LIGASE SP1-RELATED"/>
    <property type="match status" value="1"/>
</dbReference>
<evidence type="ECO:0000256" key="5">
    <source>
        <dbReference type="ARBA" id="ARBA00022692"/>
    </source>
</evidence>
<name>A0A4R1BL77_9ACTN</name>
<evidence type="ECO:0000256" key="7">
    <source>
        <dbReference type="ARBA" id="ARBA00022771"/>
    </source>
</evidence>
<dbReference type="InterPro" id="IPR022170">
    <property type="entry name" value="MUL1-like"/>
</dbReference>
<comment type="subcellular location">
    <subcellularLocation>
        <location evidence="2">Membrane</location>
        <topology evidence="2">Multi-pass membrane protein</topology>
    </subcellularLocation>
</comment>
<sequence>MLFATIFVLVGVAVWVAAGVLLYFRRKTLQKTEAMRRVETSRAADVSRMTPGEPVEVTGTLRCGSPLTSEMARHTCAYYHSRVIREYEERYRDSEGRSRTSRRSETVASSERFAPFVVEDESGKVGVHGEGAEVDALEIINRFERDPGSGSSITLGGFTVSLGGGDRTIGYRYVESVLNSDAPVYVLGVVRPDGEIGAPGEDGEGRFIISYRSEAELEKKFKREARVQALISAGLFLFGAIFVAVGVAAATGAFGLS</sequence>
<evidence type="ECO:0000256" key="4">
    <source>
        <dbReference type="ARBA" id="ARBA00022679"/>
    </source>
</evidence>
<gene>
    <name evidence="14" type="ORF">E0L93_06675</name>
</gene>
<protein>
    <recommendedName>
        <fullName evidence="3">RING-type E3 ubiquitin transferase</fullName>
        <ecNumber evidence="3">2.3.2.27</ecNumber>
    </recommendedName>
</protein>
<evidence type="ECO:0000256" key="9">
    <source>
        <dbReference type="ARBA" id="ARBA00022833"/>
    </source>
</evidence>
<feature type="domain" description="E3 Ubiquitin ligase MUL1-like" evidence="13">
    <location>
        <begin position="87"/>
        <end position="239"/>
    </location>
</feature>
<evidence type="ECO:0000256" key="10">
    <source>
        <dbReference type="ARBA" id="ARBA00022989"/>
    </source>
</evidence>
<evidence type="ECO:0000256" key="3">
    <source>
        <dbReference type="ARBA" id="ARBA00012483"/>
    </source>
</evidence>
<keyword evidence="4" id="KW-0808">Transferase</keyword>
<dbReference type="GO" id="GO:0061630">
    <property type="term" value="F:ubiquitin protein ligase activity"/>
    <property type="evidence" value="ECO:0007669"/>
    <property type="project" value="UniProtKB-EC"/>
</dbReference>
<dbReference type="OrthoDB" id="981206at2"/>
<dbReference type="EMBL" id="SKBU01000013">
    <property type="protein sequence ID" value="TCJ18096.1"/>
    <property type="molecule type" value="Genomic_DNA"/>
</dbReference>
<evidence type="ECO:0000256" key="6">
    <source>
        <dbReference type="ARBA" id="ARBA00022723"/>
    </source>
</evidence>
<keyword evidence="8" id="KW-0833">Ubl conjugation pathway</keyword>
<proteinExistence type="predicted"/>
<dbReference type="PANTHER" id="PTHR47568">
    <property type="match status" value="1"/>
</dbReference>
<dbReference type="Proteomes" id="UP000295244">
    <property type="component" value="Unassembled WGS sequence"/>
</dbReference>
<comment type="catalytic activity">
    <reaction evidence="1">
        <text>S-ubiquitinyl-[E2 ubiquitin-conjugating enzyme]-L-cysteine + [acceptor protein]-L-lysine = [E2 ubiquitin-conjugating enzyme]-L-cysteine + N(6)-ubiquitinyl-[acceptor protein]-L-lysine.</text>
        <dbReference type="EC" id="2.3.2.27"/>
    </reaction>
</comment>
<organism evidence="14 15">
    <name type="scientific">Rubrobacter taiwanensis</name>
    <dbReference type="NCBI Taxonomy" id="185139"/>
    <lineage>
        <taxon>Bacteria</taxon>
        <taxon>Bacillati</taxon>
        <taxon>Actinomycetota</taxon>
        <taxon>Rubrobacteria</taxon>
        <taxon>Rubrobacterales</taxon>
        <taxon>Rubrobacteraceae</taxon>
        <taxon>Rubrobacter</taxon>
    </lineage>
</organism>
<dbReference type="InterPro" id="IPR044231">
    <property type="entry name" value="SP1/SPL1"/>
</dbReference>